<dbReference type="GO" id="GO:0005524">
    <property type="term" value="F:ATP binding"/>
    <property type="evidence" value="ECO:0007669"/>
    <property type="project" value="UniProtKB-KW"/>
</dbReference>
<evidence type="ECO:0000313" key="6">
    <source>
        <dbReference type="EMBL" id="MFC4069501.1"/>
    </source>
</evidence>
<dbReference type="PROSITE" id="PS00211">
    <property type="entry name" value="ABC_TRANSPORTER_1"/>
    <property type="match status" value="2"/>
</dbReference>
<evidence type="ECO:0000256" key="2">
    <source>
        <dbReference type="ARBA" id="ARBA00022448"/>
    </source>
</evidence>
<feature type="domain" description="ABC transporter" evidence="5">
    <location>
        <begin position="4"/>
        <end position="254"/>
    </location>
</feature>
<dbReference type="PANTHER" id="PTHR43776:SF7">
    <property type="entry name" value="D,D-DIPEPTIDE TRANSPORT ATP-BINDING PROTEIN DDPF-RELATED"/>
    <property type="match status" value="1"/>
</dbReference>
<dbReference type="SMART" id="SM00382">
    <property type="entry name" value="AAA"/>
    <property type="match status" value="2"/>
</dbReference>
<evidence type="ECO:0000313" key="7">
    <source>
        <dbReference type="Proteomes" id="UP001595867"/>
    </source>
</evidence>
<comment type="caution">
    <text evidence="6">The sequence shown here is derived from an EMBL/GenBank/DDBJ whole genome shotgun (WGS) entry which is preliminary data.</text>
</comment>
<protein>
    <submittedName>
        <fullName evidence="6">Dipeptide ABC transporter ATP-binding protein</fullName>
    </submittedName>
</protein>
<dbReference type="PANTHER" id="PTHR43776">
    <property type="entry name" value="TRANSPORT ATP-BINDING PROTEIN"/>
    <property type="match status" value="1"/>
</dbReference>
<dbReference type="InterPro" id="IPR003593">
    <property type="entry name" value="AAA+_ATPase"/>
</dbReference>
<dbReference type="NCBIfam" id="NF007739">
    <property type="entry name" value="PRK10419.1"/>
    <property type="match status" value="2"/>
</dbReference>
<dbReference type="CDD" id="cd03257">
    <property type="entry name" value="ABC_NikE_OppD_transporters"/>
    <property type="match status" value="2"/>
</dbReference>
<evidence type="ECO:0000256" key="3">
    <source>
        <dbReference type="ARBA" id="ARBA00022741"/>
    </source>
</evidence>
<keyword evidence="4 6" id="KW-0067">ATP-binding</keyword>
<dbReference type="InterPro" id="IPR050319">
    <property type="entry name" value="ABC_transp_ATP-bind"/>
</dbReference>
<dbReference type="EMBL" id="JBHSBL010000020">
    <property type="protein sequence ID" value="MFC4069501.1"/>
    <property type="molecule type" value="Genomic_DNA"/>
</dbReference>
<dbReference type="Gene3D" id="3.40.50.300">
    <property type="entry name" value="P-loop containing nucleotide triphosphate hydrolases"/>
    <property type="match status" value="2"/>
</dbReference>
<keyword evidence="2" id="KW-0813">Transport</keyword>
<sequence>MTLLAVDDLTVGYRGPRGLTPVVHHVSVQVEPGQVLALVGESGSGKTTTGHAILGLLPASGEVIGGRIRFRDQELTELSAKGWRDLRGRAVSLIPQDPGVSLDPVRQVGAQVEDVLLLHTDLDATARRNRVHELFEQVGFTDVERRYRQYPHELSGGMRQRVLIAAAIAAEPDLIIADEPTSGLDATVQKQVLDLIDDLRARTGTAVVLVTHDLGVAADRSDVIGVMQDGRLVEVGPTAEVIGTPQHPYTRQLVESVPSRAALPRTNRATGEKVIEVRDLRKVYGGHAAVEGTSFEVRQGETFAIVGESGSGKSTTARILTGLTRATSGSVEVLGTDVTGLSRRGFRPLRRDVQIVYQNPYSSFDPRFDVFDVVEEPLRSFARERLPWKRRAAHEERVIAALEAAALPADFAKRHPRELSGGQRQRVAIARALVLEPKVVILDEPISALDVSVAAQILALLKRLQQERGLTYVFISHDLAVVRAISDRVAVMSNGRIVEQGPVEDVFSDPQDEYTVQLLDAIAGRDLLVAAR</sequence>
<dbReference type="RefSeq" id="WP_378070379.1">
    <property type="nucleotide sequence ID" value="NZ_JBHSBL010000020.1"/>
</dbReference>
<dbReference type="Pfam" id="PF00005">
    <property type="entry name" value="ABC_tran"/>
    <property type="match status" value="2"/>
</dbReference>
<proteinExistence type="inferred from homology"/>
<reference evidence="7" key="1">
    <citation type="journal article" date="2019" name="Int. J. Syst. Evol. Microbiol.">
        <title>The Global Catalogue of Microorganisms (GCM) 10K type strain sequencing project: providing services to taxonomists for standard genome sequencing and annotation.</title>
        <authorList>
            <consortium name="The Broad Institute Genomics Platform"/>
            <consortium name="The Broad Institute Genome Sequencing Center for Infectious Disease"/>
            <person name="Wu L."/>
            <person name="Ma J."/>
        </authorList>
    </citation>
    <scope>NUCLEOTIDE SEQUENCE [LARGE SCALE GENOMIC DNA]</scope>
    <source>
        <strain evidence="7">TBRC 5832</strain>
    </source>
</reference>
<dbReference type="InterPro" id="IPR017871">
    <property type="entry name" value="ABC_transporter-like_CS"/>
</dbReference>
<keyword evidence="3" id="KW-0547">Nucleotide-binding</keyword>
<gene>
    <name evidence="6" type="ORF">ACFO0C_31645</name>
</gene>
<dbReference type="InterPro" id="IPR027417">
    <property type="entry name" value="P-loop_NTPase"/>
</dbReference>
<dbReference type="SUPFAM" id="SSF52540">
    <property type="entry name" value="P-loop containing nucleoside triphosphate hydrolases"/>
    <property type="match status" value="2"/>
</dbReference>
<evidence type="ECO:0000259" key="5">
    <source>
        <dbReference type="PROSITE" id="PS50893"/>
    </source>
</evidence>
<dbReference type="InterPro" id="IPR013563">
    <property type="entry name" value="Oligopep_ABC_C"/>
</dbReference>
<name>A0ABV8J005_9ACTN</name>
<dbReference type="InterPro" id="IPR003439">
    <property type="entry name" value="ABC_transporter-like_ATP-bd"/>
</dbReference>
<dbReference type="PROSITE" id="PS50893">
    <property type="entry name" value="ABC_TRANSPORTER_2"/>
    <property type="match status" value="2"/>
</dbReference>
<organism evidence="6 7">
    <name type="scientific">Actinoplanes subglobosus</name>
    <dbReference type="NCBI Taxonomy" id="1547892"/>
    <lineage>
        <taxon>Bacteria</taxon>
        <taxon>Bacillati</taxon>
        <taxon>Actinomycetota</taxon>
        <taxon>Actinomycetes</taxon>
        <taxon>Micromonosporales</taxon>
        <taxon>Micromonosporaceae</taxon>
        <taxon>Actinoplanes</taxon>
    </lineage>
</organism>
<keyword evidence="7" id="KW-1185">Reference proteome</keyword>
<feature type="domain" description="ABC transporter" evidence="5">
    <location>
        <begin position="275"/>
        <end position="519"/>
    </location>
</feature>
<dbReference type="Pfam" id="PF08352">
    <property type="entry name" value="oligo_HPY"/>
    <property type="match status" value="1"/>
</dbReference>
<evidence type="ECO:0000256" key="4">
    <source>
        <dbReference type="ARBA" id="ARBA00022840"/>
    </source>
</evidence>
<evidence type="ECO:0000256" key="1">
    <source>
        <dbReference type="ARBA" id="ARBA00005417"/>
    </source>
</evidence>
<comment type="similarity">
    <text evidence="1">Belongs to the ABC transporter superfamily.</text>
</comment>
<dbReference type="NCBIfam" id="NF008453">
    <property type="entry name" value="PRK11308.1"/>
    <property type="match status" value="2"/>
</dbReference>
<accession>A0ABV8J005</accession>
<dbReference type="Proteomes" id="UP001595867">
    <property type="component" value="Unassembled WGS sequence"/>
</dbReference>